<name>G7L366_MEDTR</name>
<dbReference type="EnsemblPlants" id="AES77556">
    <property type="protein sequence ID" value="AES77556"/>
    <property type="gene ID" value="MTR_7g012050"/>
</dbReference>
<proteinExistence type="predicted"/>
<dbReference type="EMBL" id="CM001223">
    <property type="protein sequence ID" value="AES77556.1"/>
    <property type="molecule type" value="Genomic_DNA"/>
</dbReference>
<reference evidence="1 3" key="2">
    <citation type="journal article" date="2014" name="BMC Genomics">
        <title>An improved genome release (version Mt4.0) for the model legume Medicago truncatula.</title>
        <authorList>
            <person name="Tang H."/>
            <person name="Krishnakumar V."/>
            <person name="Bidwell S."/>
            <person name="Rosen B."/>
            <person name="Chan A."/>
            <person name="Zhou S."/>
            <person name="Gentzbittel L."/>
            <person name="Childs K.L."/>
            <person name="Yandell M."/>
            <person name="Gundlach H."/>
            <person name="Mayer K.F."/>
            <person name="Schwartz D.C."/>
            <person name="Town C.D."/>
        </authorList>
    </citation>
    <scope>GENOME REANNOTATION</scope>
    <source>
        <strain evidence="1">A17</strain>
        <strain evidence="2 3">cv. Jemalong A17</strain>
    </source>
</reference>
<reference evidence="1 3" key="1">
    <citation type="journal article" date="2011" name="Nature">
        <title>The Medicago genome provides insight into the evolution of rhizobial symbioses.</title>
        <authorList>
            <person name="Young N.D."/>
            <person name="Debelle F."/>
            <person name="Oldroyd G.E."/>
            <person name="Geurts R."/>
            <person name="Cannon S.B."/>
            <person name="Udvardi M.K."/>
            <person name="Benedito V.A."/>
            <person name="Mayer K.F."/>
            <person name="Gouzy J."/>
            <person name="Schoof H."/>
            <person name="Van de Peer Y."/>
            <person name="Proost S."/>
            <person name="Cook D.R."/>
            <person name="Meyers B.C."/>
            <person name="Spannagl M."/>
            <person name="Cheung F."/>
            <person name="De Mita S."/>
            <person name="Krishnakumar V."/>
            <person name="Gundlach H."/>
            <person name="Zhou S."/>
            <person name="Mudge J."/>
            <person name="Bharti A.K."/>
            <person name="Murray J.D."/>
            <person name="Naoumkina M.A."/>
            <person name="Rosen B."/>
            <person name="Silverstein K.A."/>
            <person name="Tang H."/>
            <person name="Rombauts S."/>
            <person name="Zhao P.X."/>
            <person name="Zhou P."/>
            <person name="Barbe V."/>
            <person name="Bardou P."/>
            <person name="Bechner M."/>
            <person name="Bellec A."/>
            <person name="Berger A."/>
            <person name="Berges H."/>
            <person name="Bidwell S."/>
            <person name="Bisseling T."/>
            <person name="Choisne N."/>
            <person name="Couloux A."/>
            <person name="Denny R."/>
            <person name="Deshpande S."/>
            <person name="Dai X."/>
            <person name="Doyle J.J."/>
            <person name="Dudez A.M."/>
            <person name="Farmer A.D."/>
            <person name="Fouteau S."/>
            <person name="Franken C."/>
            <person name="Gibelin C."/>
            <person name="Gish J."/>
            <person name="Goldstein S."/>
            <person name="Gonzalez A.J."/>
            <person name="Green P.J."/>
            <person name="Hallab A."/>
            <person name="Hartog M."/>
            <person name="Hua A."/>
            <person name="Humphray S.J."/>
            <person name="Jeong D.H."/>
            <person name="Jing Y."/>
            <person name="Jocker A."/>
            <person name="Kenton S.M."/>
            <person name="Kim D.J."/>
            <person name="Klee K."/>
            <person name="Lai H."/>
            <person name="Lang C."/>
            <person name="Lin S."/>
            <person name="Macmil S.L."/>
            <person name="Magdelenat G."/>
            <person name="Matthews L."/>
            <person name="McCorrison J."/>
            <person name="Monaghan E.L."/>
            <person name="Mun J.H."/>
            <person name="Najar F.Z."/>
            <person name="Nicholson C."/>
            <person name="Noirot C."/>
            <person name="O'Bleness M."/>
            <person name="Paule C.R."/>
            <person name="Poulain J."/>
            <person name="Prion F."/>
            <person name="Qin B."/>
            <person name="Qu C."/>
            <person name="Retzel E.F."/>
            <person name="Riddle C."/>
            <person name="Sallet E."/>
            <person name="Samain S."/>
            <person name="Samson N."/>
            <person name="Sanders I."/>
            <person name="Saurat O."/>
            <person name="Scarpelli C."/>
            <person name="Schiex T."/>
            <person name="Segurens B."/>
            <person name="Severin A.J."/>
            <person name="Sherrier D.J."/>
            <person name="Shi R."/>
            <person name="Sims S."/>
            <person name="Singer S.R."/>
            <person name="Sinharoy S."/>
            <person name="Sterck L."/>
            <person name="Viollet A."/>
            <person name="Wang B.B."/>
            <person name="Wang K."/>
            <person name="Wang M."/>
            <person name="Wang X."/>
            <person name="Warfsmann J."/>
            <person name="Weissenbach J."/>
            <person name="White D.D."/>
            <person name="White J.D."/>
            <person name="Wiley G.B."/>
            <person name="Wincker P."/>
            <person name="Xing Y."/>
            <person name="Yang L."/>
            <person name="Yao Z."/>
            <person name="Ying F."/>
            <person name="Zhai J."/>
            <person name="Zhou L."/>
            <person name="Zuber A."/>
            <person name="Denarie J."/>
            <person name="Dixon R.A."/>
            <person name="May G.D."/>
            <person name="Schwartz D.C."/>
            <person name="Rogers J."/>
            <person name="Quetier F."/>
            <person name="Town C.D."/>
            <person name="Roe B.A."/>
        </authorList>
    </citation>
    <scope>NUCLEOTIDE SEQUENCE [LARGE SCALE GENOMIC DNA]</scope>
    <source>
        <strain evidence="1">A17</strain>
        <strain evidence="2 3">cv. Jemalong A17</strain>
    </source>
</reference>
<dbReference type="PaxDb" id="3880-AES77556"/>
<evidence type="ECO:0000313" key="2">
    <source>
        <dbReference type="EnsemblPlants" id="AES77556"/>
    </source>
</evidence>
<sequence length="50" mass="5697">MVEILRCSRFGGMHLPTTTIVLPLKLDKVKPIKQQLSSIYPEVLLFLSKN</sequence>
<dbReference type="HOGENOM" id="CLU_3127380_0_0_1"/>
<protein>
    <submittedName>
        <fullName evidence="1">ATP/DNA-binding protein</fullName>
    </submittedName>
</protein>
<evidence type="ECO:0000313" key="1">
    <source>
        <dbReference type="EMBL" id="AES77556.1"/>
    </source>
</evidence>
<dbReference type="AlphaFoldDB" id="G7L366"/>
<keyword evidence="3" id="KW-1185">Reference proteome</keyword>
<dbReference type="Proteomes" id="UP000002051">
    <property type="component" value="Unassembled WGS sequence"/>
</dbReference>
<gene>
    <name evidence="1" type="ordered locus">MTR_7g012050</name>
</gene>
<evidence type="ECO:0000313" key="3">
    <source>
        <dbReference type="Proteomes" id="UP000002051"/>
    </source>
</evidence>
<accession>G7L366</accession>
<organism evidence="1 3">
    <name type="scientific">Medicago truncatula</name>
    <name type="common">Barrel medic</name>
    <name type="synonym">Medicago tribuloides</name>
    <dbReference type="NCBI Taxonomy" id="3880"/>
    <lineage>
        <taxon>Eukaryota</taxon>
        <taxon>Viridiplantae</taxon>
        <taxon>Streptophyta</taxon>
        <taxon>Embryophyta</taxon>
        <taxon>Tracheophyta</taxon>
        <taxon>Spermatophyta</taxon>
        <taxon>Magnoliopsida</taxon>
        <taxon>eudicotyledons</taxon>
        <taxon>Gunneridae</taxon>
        <taxon>Pentapetalae</taxon>
        <taxon>rosids</taxon>
        <taxon>fabids</taxon>
        <taxon>Fabales</taxon>
        <taxon>Fabaceae</taxon>
        <taxon>Papilionoideae</taxon>
        <taxon>50 kb inversion clade</taxon>
        <taxon>NPAAA clade</taxon>
        <taxon>Hologalegina</taxon>
        <taxon>IRL clade</taxon>
        <taxon>Trifolieae</taxon>
        <taxon>Medicago</taxon>
    </lineage>
</organism>
<reference evidence="2" key="3">
    <citation type="submission" date="2015-04" db="UniProtKB">
        <authorList>
            <consortium name="EnsemblPlants"/>
        </authorList>
    </citation>
    <scope>IDENTIFICATION</scope>
    <source>
        <strain evidence="2">cv. Jemalong A17</strain>
    </source>
</reference>